<comment type="subcellular location">
    <subcellularLocation>
        <location evidence="1">Secreted</location>
    </subcellularLocation>
</comment>
<keyword evidence="5" id="KW-0732">Signal</keyword>
<sequence length="331" mass="37740">MWLKIVTLVCIISEIGSLLYPLVRDNQVYNYVPPENDVEFNLYHRDDLEVSDRIYVEDGSSLNKSRFDAYLPTKIIIHGWTHGDNVPWMIEMREALAQSGTCNVFVVDWSNLSHVTYIEARIHNTVVAKQLTKLLLLLAYHRGISMSSIHLIGHSMGGQISANVGMRIKNQLGQKIGRITGLDPAAPLYEWPHIESLDEILDPTDASFVDVIHTNARHLGMVTPAGHVDYYPNGGDRQEGCIFWICDHIRACEYFIASIRKPDLFNAFSYKDLNEYARGRESQLESYPMGINANPEIPFGIYYVKVDDTYKQYVESKTTLSDSYGLNIYHE</sequence>
<evidence type="ECO:0000313" key="8">
    <source>
        <dbReference type="Proteomes" id="UP001153737"/>
    </source>
</evidence>
<dbReference type="GO" id="GO:0016298">
    <property type="term" value="F:lipase activity"/>
    <property type="evidence" value="ECO:0007669"/>
    <property type="project" value="InterPro"/>
</dbReference>
<dbReference type="InterPro" id="IPR000734">
    <property type="entry name" value="TAG_lipase"/>
</dbReference>
<gene>
    <name evidence="7" type="ORF">PHAECO_LOCUS11663</name>
</gene>
<name>A0A9N9SIA6_PHACE</name>
<dbReference type="PRINTS" id="PR00821">
    <property type="entry name" value="TAGLIPASE"/>
</dbReference>
<dbReference type="InterPro" id="IPR029058">
    <property type="entry name" value="AB_hydrolase_fold"/>
</dbReference>
<keyword evidence="8" id="KW-1185">Reference proteome</keyword>
<evidence type="ECO:0000256" key="3">
    <source>
        <dbReference type="ARBA" id="ARBA00022525"/>
    </source>
</evidence>
<dbReference type="GO" id="GO:0016042">
    <property type="term" value="P:lipid catabolic process"/>
    <property type="evidence" value="ECO:0007669"/>
    <property type="project" value="TreeGrafter"/>
</dbReference>
<comment type="similarity">
    <text evidence="2 4">Belongs to the AB hydrolase superfamily. Lipase family.</text>
</comment>
<evidence type="ECO:0000313" key="7">
    <source>
        <dbReference type="EMBL" id="CAG9824433.1"/>
    </source>
</evidence>
<evidence type="ECO:0000256" key="1">
    <source>
        <dbReference type="ARBA" id="ARBA00004613"/>
    </source>
</evidence>
<feature type="domain" description="Lipase" evidence="6">
    <location>
        <begin position="22"/>
        <end position="279"/>
    </location>
</feature>
<organism evidence="7 8">
    <name type="scientific">Phaedon cochleariae</name>
    <name type="common">Mustard beetle</name>
    <dbReference type="NCBI Taxonomy" id="80249"/>
    <lineage>
        <taxon>Eukaryota</taxon>
        <taxon>Metazoa</taxon>
        <taxon>Ecdysozoa</taxon>
        <taxon>Arthropoda</taxon>
        <taxon>Hexapoda</taxon>
        <taxon>Insecta</taxon>
        <taxon>Pterygota</taxon>
        <taxon>Neoptera</taxon>
        <taxon>Endopterygota</taxon>
        <taxon>Coleoptera</taxon>
        <taxon>Polyphaga</taxon>
        <taxon>Cucujiformia</taxon>
        <taxon>Chrysomeloidea</taxon>
        <taxon>Chrysomelidae</taxon>
        <taxon>Chrysomelinae</taxon>
        <taxon>Chrysomelini</taxon>
        <taxon>Phaedon</taxon>
    </lineage>
</organism>
<feature type="chain" id="PRO_5040348363" description="Lipase domain-containing protein" evidence="5">
    <location>
        <begin position="18"/>
        <end position="331"/>
    </location>
</feature>
<reference evidence="7" key="1">
    <citation type="submission" date="2022-01" db="EMBL/GenBank/DDBJ databases">
        <authorList>
            <person name="King R."/>
        </authorList>
    </citation>
    <scope>NUCLEOTIDE SEQUENCE</scope>
</reference>
<evidence type="ECO:0000256" key="2">
    <source>
        <dbReference type="ARBA" id="ARBA00010701"/>
    </source>
</evidence>
<dbReference type="AlphaFoldDB" id="A0A9N9SIA6"/>
<dbReference type="EMBL" id="OU896714">
    <property type="protein sequence ID" value="CAG9824433.1"/>
    <property type="molecule type" value="Genomic_DNA"/>
</dbReference>
<dbReference type="GO" id="GO:0005615">
    <property type="term" value="C:extracellular space"/>
    <property type="evidence" value="ECO:0007669"/>
    <property type="project" value="TreeGrafter"/>
</dbReference>
<dbReference type="PANTHER" id="PTHR11610">
    <property type="entry name" value="LIPASE"/>
    <property type="match status" value="1"/>
</dbReference>
<reference evidence="7" key="2">
    <citation type="submission" date="2022-10" db="EMBL/GenBank/DDBJ databases">
        <authorList>
            <consortium name="ENA_rothamsted_submissions"/>
            <consortium name="culmorum"/>
            <person name="King R."/>
        </authorList>
    </citation>
    <scope>NUCLEOTIDE SEQUENCE</scope>
</reference>
<dbReference type="InterPro" id="IPR013818">
    <property type="entry name" value="Lipase"/>
</dbReference>
<accession>A0A9N9SIA6</accession>
<protein>
    <recommendedName>
        <fullName evidence="6">Lipase domain-containing protein</fullName>
    </recommendedName>
</protein>
<dbReference type="Proteomes" id="UP001153737">
    <property type="component" value="Chromosome 8"/>
</dbReference>
<keyword evidence="3" id="KW-0964">Secreted</keyword>
<dbReference type="Gene3D" id="3.40.50.1820">
    <property type="entry name" value="alpha/beta hydrolase"/>
    <property type="match status" value="1"/>
</dbReference>
<evidence type="ECO:0000259" key="6">
    <source>
        <dbReference type="Pfam" id="PF00151"/>
    </source>
</evidence>
<dbReference type="SUPFAM" id="SSF53474">
    <property type="entry name" value="alpha/beta-Hydrolases"/>
    <property type="match status" value="1"/>
</dbReference>
<feature type="signal peptide" evidence="5">
    <location>
        <begin position="1"/>
        <end position="17"/>
    </location>
</feature>
<dbReference type="PANTHER" id="PTHR11610:SF173">
    <property type="entry name" value="LIPASE DOMAIN-CONTAINING PROTEIN-RELATED"/>
    <property type="match status" value="1"/>
</dbReference>
<dbReference type="GO" id="GO:0017171">
    <property type="term" value="F:serine hydrolase activity"/>
    <property type="evidence" value="ECO:0007669"/>
    <property type="project" value="TreeGrafter"/>
</dbReference>
<evidence type="ECO:0000256" key="4">
    <source>
        <dbReference type="RuleBase" id="RU004262"/>
    </source>
</evidence>
<evidence type="ECO:0000256" key="5">
    <source>
        <dbReference type="SAM" id="SignalP"/>
    </source>
</evidence>
<dbReference type="OrthoDB" id="199913at2759"/>
<dbReference type="Pfam" id="PF00151">
    <property type="entry name" value="Lipase"/>
    <property type="match status" value="1"/>
</dbReference>
<proteinExistence type="inferred from homology"/>